<feature type="transmembrane region" description="Helical" evidence="1">
    <location>
        <begin position="122"/>
        <end position="142"/>
    </location>
</feature>
<dbReference type="Gene3D" id="1.20.1630.10">
    <property type="entry name" value="Formate dehydrogenase/DMSO reductase domain"/>
    <property type="match status" value="1"/>
</dbReference>
<feature type="transmembrane region" description="Helical" evidence="1">
    <location>
        <begin position="292"/>
        <end position="313"/>
    </location>
</feature>
<proteinExistence type="predicted"/>
<dbReference type="STRING" id="596151.DesfrDRAFT_0901"/>
<dbReference type="OrthoDB" id="5459591at2"/>
<keyword evidence="3" id="KW-1185">Reference proteome</keyword>
<keyword evidence="1" id="KW-1133">Transmembrane helix</keyword>
<feature type="transmembrane region" description="Helical" evidence="1">
    <location>
        <begin position="22"/>
        <end position="43"/>
    </location>
</feature>
<evidence type="ECO:0000256" key="1">
    <source>
        <dbReference type="SAM" id="Phobius"/>
    </source>
</evidence>
<keyword evidence="1" id="KW-0812">Transmembrane</keyword>
<comment type="caution">
    <text evidence="2">The sequence shown here is derived from an EMBL/GenBank/DDBJ whole genome shotgun (WGS) entry which is preliminary data.</text>
</comment>
<feature type="transmembrane region" description="Helical" evidence="1">
    <location>
        <begin position="154"/>
        <end position="175"/>
    </location>
</feature>
<dbReference type="InterPro" id="IPR052049">
    <property type="entry name" value="Electron_transfer_protein"/>
</dbReference>
<dbReference type="Proteomes" id="UP000006250">
    <property type="component" value="Unassembled WGS sequence"/>
</dbReference>
<name>E1JTF2_SOLFR</name>
<dbReference type="RefSeq" id="WP_005991501.1">
    <property type="nucleotide sequence ID" value="NZ_AECZ01000004.1"/>
</dbReference>
<sequence>MPDVMELVGVVPAPDWGALEPLALGMLTAGAAALILAALTLLWGRGERLARPFSLAALTAGLCGQSALFVSLEQPLRAYEFFLHPSTTSWTAAGAYIVPVFLLTALGLVWRTRRPRPANRTLAALALLPGIAVFTYATNEIMACVGRALWTSPVLPPLFVIAGLAGGLGLTACLAGGRDADPGVTRALAGSAALGAGACAALAIFLPAPAGFAGAVSLWWHAPDLLCLLALVAAVLGWKSAGRGLYVAGVAGLAADFLLFWKLIQLGQAFPRNAATVADKAAFLDLLSGPSLLALAGTAGLLLALGLLVPALLPEKTPPAPHGVRS</sequence>
<evidence type="ECO:0000313" key="3">
    <source>
        <dbReference type="Proteomes" id="UP000006250"/>
    </source>
</evidence>
<dbReference type="EMBL" id="AECZ01000004">
    <property type="protein sequence ID" value="EFL52412.1"/>
    <property type="molecule type" value="Genomic_DNA"/>
</dbReference>
<protein>
    <recommendedName>
        <fullName evidence="4">Polysulphide reductase NrfD</fullName>
    </recommendedName>
</protein>
<dbReference type="AlphaFoldDB" id="E1JTF2"/>
<dbReference type="GO" id="GO:0005886">
    <property type="term" value="C:plasma membrane"/>
    <property type="evidence" value="ECO:0007669"/>
    <property type="project" value="TreeGrafter"/>
</dbReference>
<accession>E1JTF2</accession>
<feature type="transmembrane region" description="Helical" evidence="1">
    <location>
        <begin position="245"/>
        <end position="264"/>
    </location>
</feature>
<keyword evidence="1" id="KW-0472">Membrane</keyword>
<dbReference type="eggNOG" id="COG5557">
    <property type="taxonomic scope" value="Bacteria"/>
</dbReference>
<feature type="transmembrane region" description="Helical" evidence="1">
    <location>
        <begin position="218"/>
        <end position="238"/>
    </location>
</feature>
<feature type="transmembrane region" description="Helical" evidence="1">
    <location>
        <begin position="187"/>
        <end position="206"/>
    </location>
</feature>
<feature type="transmembrane region" description="Helical" evidence="1">
    <location>
        <begin position="92"/>
        <end position="110"/>
    </location>
</feature>
<evidence type="ECO:0000313" key="2">
    <source>
        <dbReference type="EMBL" id="EFL52412.1"/>
    </source>
</evidence>
<organism evidence="2 3">
    <name type="scientific">Solidesulfovibrio fructosivorans JJ]</name>
    <dbReference type="NCBI Taxonomy" id="596151"/>
    <lineage>
        <taxon>Bacteria</taxon>
        <taxon>Pseudomonadati</taxon>
        <taxon>Thermodesulfobacteriota</taxon>
        <taxon>Desulfovibrionia</taxon>
        <taxon>Desulfovibrionales</taxon>
        <taxon>Desulfovibrionaceae</taxon>
        <taxon>Solidesulfovibrio</taxon>
    </lineage>
</organism>
<gene>
    <name evidence="2" type="ORF">DesfrDRAFT_0901</name>
</gene>
<evidence type="ECO:0008006" key="4">
    <source>
        <dbReference type="Google" id="ProtNLM"/>
    </source>
</evidence>
<dbReference type="PANTHER" id="PTHR34856">
    <property type="entry name" value="PROTEIN NRFD"/>
    <property type="match status" value="1"/>
</dbReference>
<dbReference type="PANTHER" id="PTHR34856:SF2">
    <property type="entry name" value="PROTEIN NRFD"/>
    <property type="match status" value="1"/>
</dbReference>
<reference evidence="2 3" key="1">
    <citation type="submission" date="2010-08" db="EMBL/GenBank/DDBJ databases">
        <title>The draft genome of Desulfovibrio fructosovorans JJ.</title>
        <authorList>
            <consortium name="US DOE Joint Genome Institute (JGI-PGF)"/>
            <person name="Lucas S."/>
            <person name="Copeland A."/>
            <person name="Lapidus A."/>
            <person name="Cheng J.-F."/>
            <person name="Bruce D."/>
            <person name="Goodwin L."/>
            <person name="Pitluck S."/>
            <person name="Land M.L."/>
            <person name="Hauser L."/>
            <person name="Chang Y.-J."/>
            <person name="Jeffries C."/>
            <person name="Wall J.D."/>
            <person name="Stahl D.A."/>
            <person name="Arkin A.P."/>
            <person name="Dehal P."/>
            <person name="Stolyar S.M."/>
            <person name="Hazen T.C."/>
            <person name="Woyke T.J."/>
        </authorList>
    </citation>
    <scope>NUCLEOTIDE SEQUENCE [LARGE SCALE GENOMIC DNA]</scope>
    <source>
        <strain evidence="2 3">JJ</strain>
    </source>
</reference>
<feature type="transmembrane region" description="Helical" evidence="1">
    <location>
        <begin position="55"/>
        <end position="72"/>
    </location>
</feature>